<dbReference type="OMA" id="NEFFNQQ"/>
<comment type="caution">
    <text evidence="2">The sequence shown here is derived from an EMBL/GenBank/DDBJ whole genome shotgun (WGS) entry which is preliminary data.</text>
</comment>
<dbReference type="AlphaFoldDB" id="A0A9Q0RT09"/>
<evidence type="ECO:0000313" key="3">
    <source>
        <dbReference type="Proteomes" id="UP001142055"/>
    </source>
</evidence>
<protein>
    <submittedName>
        <fullName evidence="2">Uncharacterized protein</fullName>
    </submittedName>
</protein>
<accession>A0A9Q0RT09</accession>
<dbReference type="Proteomes" id="UP001142055">
    <property type="component" value="Chromosome 1"/>
</dbReference>
<keyword evidence="3" id="KW-1185">Reference proteome</keyword>
<dbReference type="OrthoDB" id="6504663at2759"/>
<sequence length="490" mass="58398">MDHHHPQSRINLDHLYERYDLADYLKQQKEIENSLSVAFDEVSQLSDISINDEELINNDDRHFKQLNVNNVDSSELTNNLLNNTSTPIRKNAYENCNTSDDDENSSKPHHLGYNHRSLKPCHFDKDQISNSLLLENDKLSKQMSMLEGKCAKIDFNYKSLEVQFQQLINEKKKYLTQIDQMQLEIEMLQTKLDDERRQRENLSKREIFLESQIDSLEESLSEHRKSDFITRSNDTQEKMLNSLKLKHEKEINALRTEIDELNQKLIDKDDDQMAKTESYRQKFEMIRSNLKKEMKEQMDKENKIAKEKYRTELMKSFDQTVIDLKNDWQQQLNNDVAQIIDWIEINMRADDNFNHEQLSNISVKYEPLRLLCQCLQSSVNERDSRIQMQIYRFRESKQQLEEILLESKMSVSNISSNNSDKGQLMYEDFKMALNKINEENKLINHKLTKYKTHYYILEKKHRQEVESLNNKISKLERELTQNCSSNGKFR</sequence>
<dbReference type="Gene3D" id="1.20.5.340">
    <property type="match status" value="1"/>
</dbReference>
<dbReference type="SUPFAM" id="SSF90257">
    <property type="entry name" value="Myosin rod fragments"/>
    <property type="match status" value="1"/>
</dbReference>
<evidence type="ECO:0000313" key="2">
    <source>
        <dbReference type="EMBL" id="KAJ6225351.1"/>
    </source>
</evidence>
<feature type="coiled-coil region" evidence="1">
    <location>
        <begin position="244"/>
        <end position="307"/>
    </location>
</feature>
<proteinExistence type="predicted"/>
<keyword evidence="1" id="KW-0175">Coiled coil</keyword>
<name>A0A9Q0RT09_BLOTA</name>
<gene>
    <name evidence="2" type="ORF">RDWZM_003896</name>
</gene>
<feature type="coiled-coil region" evidence="1">
    <location>
        <begin position="157"/>
        <end position="219"/>
    </location>
</feature>
<dbReference type="EMBL" id="JAPWDV010000001">
    <property type="protein sequence ID" value="KAJ6225351.1"/>
    <property type="molecule type" value="Genomic_DNA"/>
</dbReference>
<organism evidence="2 3">
    <name type="scientific">Blomia tropicalis</name>
    <name type="common">Mite</name>
    <dbReference type="NCBI Taxonomy" id="40697"/>
    <lineage>
        <taxon>Eukaryota</taxon>
        <taxon>Metazoa</taxon>
        <taxon>Ecdysozoa</taxon>
        <taxon>Arthropoda</taxon>
        <taxon>Chelicerata</taxon>
        <taxon>Arachnida</taxon>
        <taxon>Acari</taxon>
        <taxon>Acariformes</taxon>
        <taxon>Sarcoptiformes</taxon>
        <taxon>Astigmata</taxon>
        <taxon>Glycyphagoidea</taxon>
        <taxon>Echimyopodidae</taxon>
        <taxon>Blomia</taxon>
    </lineage>
</organism>
<feature type="coiled-coil region" evidence="1">
    <location>
        <begin position="458"/>
        <end position="485"/>
    </location>
</feature>
<evidence type="ECO:0000256" key="1">
    <source>
        <dbReference type="SAM" id="Coils"/>
    </source>
</evidence>
<reference evidence="2" key="1">
    <citation type="submission" date="2022-12" db="EMBL/GenBank/DDBJ databases">
        <title>Genome assemblies of Blomia tropicalis.</title>
        <authorList>
            <person name="Cui Y."/>
        </authorList>
    </citation>
    <scope>NUCLEOTIDE SEQUENCE</scope>
    <source>
        <tissue evidence="2">Adult mites</tissue>
    </source>
</reference>